<dbReference type="EMBL" id="JAFIQS010000010">
    <property type="protein sequence ID" value="KAG5165212.1"/>
    <property type="molecule type" value="Genomic_DNA"/>
</dbReference>
<evidence type="ECO:0000313" key="3">
    <source>
        <dbReference type="EMBL" id="KAG5165212.1"/>
    </source>
</evidence>
<feature type="region of interest" description="Disordered" evidence="1">
    <location>
        <begin position="389"/>
        <end position="451"/>
    </location>
</feature>
<gene>
    <name evidence="3" type="ORF">JR316_009908</name>
</gene>
<feature type="compositionally biased region" description="Low complexity" evidence="1">
    <location>
        <begin position="329"/>
        <end position="347"/>
    </location>
</feature>
<feature type="compositionally biased region" description="Basic and acidic residues" evidence="1">
    <location>
        <begin position="288"/>
        <end position="297"/>
    </location>
</feature>
<dbReference type="Pfam" id="PF20415">
    <property type="entry name" value="DUF6699"/>
    <property type="match status" value="1"/>
</dbReference>
<feature type="compositionally biased region" description="Basic and acidic residues" evidence="1">
    <location>
        <begin position="8"/>
        <end position="19"/>
    </location>
</feature>
<accession>A0A8H8CGA6</accession>
<sequence>MQPGPTASERHLALKDSHGNTRKSTNRKRSFWDASDEVHGMSIGTSLTVGFLSDSAVRSLRPRVPSEAFLTSILILANCFSLFSFLHKMFKWGKSKRDSKTSIASSRYEPKTPKLTSVSLPDGRYTPIDFQESTEKPISNLLFRHFSPDRRPDVSVSRSRRTPVDTSRARVSSSGHVEAPRPIRPHPSQGAYLPILDHRDRDVIDPTRKPISVPSAQYLEAQIRNLPPTPAVAHNTRQLLNADVDYPEEKRLKEIAKRNGDVVNRDLLKTYPDPKNQKNSSTPALKNESSKRSKVPVDFENWKGVPVSTTPVIPFPENNGKGPLKSALKKSTATTPPIKPTTAPIKSAMKKESSYDTGKSYYSEDEYSRRKDDRLKYRITPSKAWLEVQHEKRQDEERARRSSTSRVPPPVVVDHPAVYGPNAFPSSNSTTPSPTEMGHDYHRRRRASQSSEPAIFNSRNYLPAYIRERVEQQARQDKKDFWDRVEKFGKGTPTHPQLEWPLVDYSIRMWRTPATPRIYFDAGFNPRIPKYAPRVDRGLYMSPMTREEETMEISYDAAVYKISLVNRTLSNWKIDMHFKYHIRVIDVFRAIYDTFSQPLTRQEYESLGEDVIKECFPAFKQRCMDIPEFAHAEERKGFLRIDLLKGRRVFKGLVPIPNKPNTFEILFDDGR</sequence>
<feature type="region of interest" description="Disordered" evidence="1">
    <location>
        <begin position="313"/>
        <end position="370"/>
    </location>
</feature>
<feature type="compositionally biased region" description="Low complexity" evidence="1">
    <location>
        <begin position="425"/>
        <end position="435"/>
    </location>
</feature>
<reference evidence="3" key="1">
    <citation type="submission" date="2021-02" db="EMBL/GenBank/DDBJ databases">
        <title>Psilocybe cubensis genome.</title>
        <authorList>
            <person name="Mckernan K.J."/>
            <person name="Crawford S."/>
            <person name="Trippe A."/>
            <person name="Kane L.T."/>
            <person name="Mclaughlin S."/>
        </authorList>
    </citation>
    <scope>NUCLEOTIDE SEQUENCE [LARGE SCALE GENOMIC DNA]</scope>
    <source>
        <strain evidence="3">MGC-MH-2018</strain>
    </source>
</reference>
<name>A0A8H8CGA6_PSICU</name>
<organism evidence="3">
    <name type="scientific">Psilocybe cubensis</name>
    <name type="common">Psychedelic mushroom</name>
    <name type="synonym">Stropharia cubensis</name>
    <dbReference type="NCBI Taxonomy" id="181762"/>
    <lineage>
        <taxon>Eukaryota</taxon>
        <taxon>Fungi</taxon>
        <taxon>Dikarya</taxon>
        <taxon>Basidiomycota</taxon>
        <taxon>Agaricomycotina</taxon>
        <taxon>Agaricomycetes</taxon>
        <taxon>Agaricomycetidae</taxon>
        <taxon>Agaricales</taxon>
        <taxon>Agaricineae</taxon>
        <taxon>Strophariaceae</taxon>
        <taxon>Psilocybe</taxon>
    </lineage>
</organism>
<feature type="region of interest" description="Disordered" evidence="1">
    <location>
        <begin position="1"/>
        <end position="28"/>
    </location>
</feature>
<evidence type="ECO:0000259" key="2">
    <source>
        <dbReference type="Pfam" id="PF20415"/>
    </source>
</evidence>
<feature type="region of interest" description="Disordered" evidence="1">
    <location>
        <begin position="101"/>
        <end position="120"/>
    </location>
</feature>
<evidence type="ECO:0000256" key="1">
    <source>
        <dbReference type="SAM" id="MobiDB-lite"/>
    </source>
</evidence>
<dbReference type="InterPro" id="IPR046522">
    <property type="entry name" value="DUF6699"/>
</dbReference>
<protein>
    <recommendedName>
        <fullName evidence="2">DUF6699 domain-containing protein</fullName>
    </recommendedName>
</protein>
<feature type="compositionally biased region" description="Basic and acidic residues" evidence="1">
    <location>
        <begin position="389"/>
        <end position="400"/>
    </location>
</feature>
<feature type="domain" description="DUF6699" evidence="2">
    <location>
        <begin position="519"/>
        <end position="655"/>
    </location>
</feature>
<comment type="caution">
    <text evidence="3">The sequence shown here is derived from an EMBL/GenBank/DDBJ whole genome shotgun (WGS) entry which is preliminary data.</text>
</comment>
<feature type="region of interest" description="Disordered" evidence="1">
    <location>
        <begin position="150"/>
        <end position="193"/>
    </location>
</feature>
<dbReference type="AlphaFoldDB" id="A0A8H8CGA6"/>
<feature type="region of interest" description="Disordered" evidence="1">
    <location>
        <begin position="268"/>
        <end position="297"/>
    </location>
</feature>
<proteinExistence type="predicted"/>